<evidence type="ECO:0000256" key="2">
    <source>
        <dbReference type="ARBA" id="ARBA00012528"/>
    </source>
</evidence>
<gene>
    <name evidence="6" type="ORF">N475_22035</name>
</gene>
<feature type="transmembrane region" description="Helical" evidence="4">
    <location>
        <begin position="150"/>
        <end position="172"/>
    </location>
</feature>
<dbReference type="PANTHER" id="PTHR45138">
    <property type="entry name" value="REGULATORY COMPONENTS OF SENSORY TRANSDUCTION SYSTEM"/>
    <property type="match status" value="1"/>
</dbReference>
<comment type="caution">
    <text evidence="6">The sequence shown here is derived from an EMBL/GenBank/DDBJ whole genome shotgun (WGS) entry which is preliminary data.</text>
</comment>
<dbReference type="GO" id="GO:0005886">
    <property type="term" value="C:plasma membrane"/>
    <property type="evidence" value="ECO:0007669"/>
    <property type="project" value="TreeGrafter"/>
</dbReference>
<dbReference type="Proteomes" id="UP000076643">
    <property type="component" value="Unassembled WGS sequence"/>
</dbReference>
<dbReference type="CDD" id="cd01949">
    <property type="entry name" value="GGDEF"/>
    <property type="match status" value="1"/>
</dbReference>
<evidence type="ECO:0000256" key="4">
    <source>
        <dbReference type="SAM" id="Phobius"/>
    </source>
</evidence>
<accession>A0A166V8G3</accession>
<evidence type="ECO:0000256" key="1">
    <source>
        <dbReference type="ARBA" id="ARBA00001946"/>
    </source>
</evidence>
<dbReference type="AlphaFoldDB" id="A0A166V8G3"/>
<dbReference type="GO" id="GO:0043709">
    <property type="term" value="P:cell adhesion involved in single-species biofilm formation"/>
    <property type="evidence" value="ECO:0007669"/>
    <property type="project" value="TreeGrafter"/>
</dbReference>
<feature type="transmembrane region" description="Helical" evidence="4">
    <location>
        <begin position="38"/>
        <end position="56"/>
    </location>
</feature>
<dbReference type="Pfam" id="PF00990">
    <property type="entry name" value="GGDEF"/>
    <property type="match status" value="1"/>
</dbReference>
<dbReference type="EMBL" id="AUYB01000132">
    <property type="protein sequence ID" value="KZN32363.1"/>
    <property type="molecule type" value="Genomic_DNA"/>
</dbReference>
<dbReference type="FunFam" id="3.30.70.270:FF:000001">
    <property type="entry name" value="Diguanylate cyclase domain protein"/>
    <property type="match status" value="1"/>
</dbReference>
<keyword evidence="4" id="KW-1133">Transmembrane helix</keyword>
<reference evidence="6 7" key="1">
    <citation type="submission" date="2013-07" db="EMBL/GenBank/DDBJ databases">
        <title>Comparative Genomic and Metabolomic Analysis of Twelve Strains of Pseudoalteromonas luteoviolacea.</title>
        <authorList>
            <person name="Vynne N.G."/>
            <person name="Mansson M."/>
            <person name="Gram L."/>
        </authorList>
    </citation>
    <scope>NUCLEOTIDE SEQUENCE [LARGE SCALE GENOMIC DNA]</scope>
    <source>
        <strain evidence="6 7">DSM 6061</strain>
    </source>
</reference>
<dbReference type="Gene3D" id="3.30.70.270">
    <property type="match status" value="1"/>
</dbReference>
<protein>
    <recommendedName>
        <fullName evidence="2">diguanylate cyclase</fullName>
        <ecNumber evidence="2">2.7.7.65</ecNumber>
    </recommendedName>
</protein>
<feature type="transmembrane region" description="Helical" evidence="4">
    <location>
        <begin position="6"/>
        <end position="26"/>
    </location>
</feature>
<organism evidence="6 7">
    <name type="scientific">Pseudoalteromonas luteoviolacea DSM 6061</name>
    <dbReference type="NCBI Taxonomy" id="1365250"/>
    <lineage>
        <taxon>Bacteria</taxon>
        <taxon>Pseudomonadati</taxon>
        <taxon>Pseudomonadota</taxon>
        <taxon>Gammaproteobacteria</taxon>
        <taxon>Alteromonadales</taxon>
        <taxon>Pseudoalteromonadaceae</taxon>
        <taxon>Pseudoalteromonas</taxon>
    </lineage>
</organism>
<dbReference type="InterPro" id="IPR043128">
    <property type="entry name" value="Rev_trsase/Diguanyl_cyclase"/>
</dbReference>
<keyword evidence="4" id="KW-0472">Membrane</keyword>
<dbReference type="NCBIfam" id="TIGR00254">
    <property type="entry name" value="GGDEF"/>
    <property type="match status" value="1"/>
</dbReference>
<evidence type="ECO:0000313" key="7">
    <source>
        <dbReference type="Proteomes" id="UP000076643"/>
    </source>
</evidence>
<dbReference type="PANTHER" id="PTHR45138:SF9">
    <property type="entry name" value="DIGUANYLATE CYCLASE DGCM-RELATED"/>
    <property type="match status" value="1"/>
</dbReference>
<evidence type="ECO:0000259" key="5">
    <source>
        <dbReference type="PROSITE" id="PS50887"/>
    </source>
</evidence>
<dbReference type="InterPro" id="IPR029787">
    <property type="entry name" value="Nucleotide_cyclase"/>
</dbReference>
<keyword evidence="7" id="KW-1185">Reference proteome</keyword>
<dbReference type="InterPro" id="IPR000160">
    <property type="entry name" value="GGDEF_dom"/>
</dbReference>
<dbReference type="SUPFAM" id="SSF55073">
    <property type="entry name" value="Nucleotide cyclase"/>
    <property type="match status" value="1"/>
</dbReference>
<proteinExistence type="predicted"/>
<dbReference type="GO" id="GO:1902201">
    <property type="term" value="P:negative regulation of bacterial-type flagellum-dependent cell motility"/>
    <property type="evidence" value="ECO:0007669"/>
    <property type="project" value="TreeGrafter"/>
</dbReference>
<feature type="transmembrane region" description="Helical" evidence="4">
    <location>
        <begin position="62"/>
        <end position="84"/>
    </location>
</feature>
<dbReference type="PROSITE" id="PS50887">
    <property type="entry name" value="GGDEF"/>
    <property type="match status" value="1"/>
</dbReference>
<feature type="domain" description="GGDEF" evidence="5">
    <location>
        <begin position="254"/>
        <end position="390"/>
    </location>
</feature>
<feature type="transmembrane region" description="Helical" evidence="4">
    <location>
        <begin position="192"/>
        <end position="211"/>
    </location>
</feature>
<dbReference type="PATRIC" id="fig|1365250.3.peg.4210"/>
<comment type="cofactor">
    <cofactor evidence="1">
        <name>Mg(2+)</name>
        <dbReference type="ChEBI" id="CHEBI:18420"/>
    </cofactor>
</comment>
<dbReference type="GO" id="GO:0052621">
    <property type="term" value="F:diguanylate cyclase activity"/>
    <property type="evidence" value="ECO:0007669"/>
    <property type="project" value="UniProtKB-EC"/>
</dbReference>
<sequence length="393" mass="43919">MQVHDLTLMLSLFIASLTGSIVLMSMARMSQKVEGARYWAAALAVLSVAYLSQLSMQNVPRALLVTTFNTCLILGHSLWLIGAWHFVYIKPSTRRIAFLIVPVLALSILFTLVMPDREWRLAVIGIWLICVRSHYGWVLWQHAKHDKNEYLATQITIAVVILEITLSALYTLYGAFGSLPNIGSNFSWVGGYTWLVALIGIVAGTPLLMLLSAGRFVRKLEYSAHHDELTDLLNRHGLSKSLESILPLSKRKCDSFAVIMLDVDHFKHVNDTYGHTMGDAILAELGSTLKSQVRSSDLVVRWGGEEFCILLFDITPTHTLQLSEKIREAFSHKAQQLSPEFITNPITVSAGLAFSSTVSRKHIESTQALADRALYIAKKNGRNRSEMYSDEDI</sequence>
<dbReference type="InterPro" id="IPR050469">
    <property type="entry name" value="Diguanylate_Cyclase"/>
</dbReference>
<comment type="catalytic activity">
    <reaction evidence="3">
        <text>2 GTP = 3',3'-c-di-GMP + 2 diphosphate</text>
        <dbReference type="Rhea" id="RHEA:24898"/>
        <dbReference type="ChEBI" id="CHEBI:33019"/>
        <dbReference type="ChEBI" id="CHEBI:37565"/>
        <dbReference type="ChEBI" id="CHEBI:58805"/>
        <dbReference type="EC" id="2.7.7.65"/>
    </reaction>
</comment>
<feature type="transmembrane region" description="Helical" evidence="4">
    <location>
        <begin position="96"/>
        <end position="113"/>
    </location>
</feature>
<name>A0A166V8G3_9GAMM</name>
<feature type="transmembrane region" description="Helical" evidence="4">
    <location>
        <begin position="119"/>
        <end position="138"/>
    </location>
</feature>
<evidence type="ECO:0000256" key="3">
    <source>
        <dbReference type="ARBA" id="ARBA00034247"/>
    </source>
</evidence>
<dbReference type="SMART" id="SM00267">
    <property type="entry name" value="GGDEF"/>
    <property type="match status" value="1"/>
</dbReference>
<keyword evidence="4" id="KW-0812">Transmembrane</keyword>
<evidence type="ECO:0000313" key="6">
    <source>
        <dbReference type="EMBL" id="KZN32363.1"/>
    </source>
</evidence>
<dbReference type="EC" id="2.7.7.65" evidence="2"/>